<feature type="domain" description="Type II methyltransferase M.TaqI-like" evidence="7">
    <location>
        <begin position="584"/>
        <end position="820"/>
    </location>
</feature>
<dbReference type="Pfam" id="PF07669">
    <property type="entry name" value="Eco57I"/>
    <property type="match status" value="1"/>
</dbReference>
<dbReference type="InterPro" id="IPR029063">
    <property type="entry name" value="SAM-dependent_MTases_sf"/>
</dbReference>
<keyword evidence="2" id="KW-0489">Methyltransferase</keyword>
<keyword evidence="9" id="KW-1185">Reference proteome</keyword>
<dbReference type="Gene3D" id="3.40.50.150">
    <property type="entry name" value="Vaccinia Virus protein VP39"/>
    <property type="match status" value="1"/>
</dbReference>
<accession>A0ABP8KKI3</accession>
<keyword evidence="6" id="KW-0175">Coiled coil</keyword>
<sequence>MSITKQEFTQYIQAFRFKELFIDIGWNRDRTNPSSVVIGKETFVITPITEKQGFKILLCSPQADGRIPDYATRKQIHTRVVKLYQEHFIIYTDARQHEQLWQVPVRRAGQPLRLVETRWNKNQAPELLYQRAAGLFISLDEEGNITIVDIRQRVAANFEQNAEKVTKKFYEGFKREHTAFLKFIEGIEDQVNREWYASLMLNRLMFCYFIQKKGFLDSDLNYLSSRLKRCQEKRGKNKFYTFYRDFLLVLFHHGLGAPDRTPELFEEVGLVPYLNGGFFDKHELEEAYPTIQIDDKAFEGLFSFFDQWNWHLDDRHTADGKQINPDVIGYIFERYINDRAGMGAYYTKEDITDYIGKNCIIPYLFDETQRRYANSFTDAFAELRLSGDTYIYEAVKHGVEHNLPANIEQGLNPNQPDLLEKRREWNKPAPAEVALPTEIWREVIERRKRYAEVSARIANGDVNSINDFITYNLNIRQFAQDVLENTADPKLILHFYRALESVTVLDPTCGSGAFLFAALNILEPLYETCLMRMQTFVEEEDRLNAADRQTFRNSFDEFRKILSYVRNPQHPNLRYFIYKSIILQNLYGVDIMREATEIAKLRLFLKLVATVEPDYEADNLGLEPLPDVDFNIRTGNTLIGFATESELDRGLQYTIDGVIAKPGIEEKMELVSMAFDRYKDIQLTHGQDDYEDLRYAKHDLRDRLRELNESLNQLLHKQYASIKFTEWCASHKPFHWLAEFYEIVKSRGGFDVIIGNPPYVEYKDIKLYKLLNYQTIECGNLYAFCSERSLAILKIGGKKGFIIPVASVCTERYESLQSLWTNKGELIISCFNDRPGKLFEGLEHIRLTIVLVQKTGKKQQTAYSTNYLKWHTEVRQNLFPLISYEQVSGLSRGGMIPKMGTLTAVRIYTKVLSNKPKLANYISVSGSHKIYYTRKLSGFVQILDFIPEIYDGTGQLREPSELKAICLNTAQQKAVFLCLLNSSLFYWLLTVWSDCRNLNHREVQGINFDFDRIKQSLTKKFEELSTDLMANIRQNSKMQAMSYRNIGTLNIQCIYPKYSKTIIDEIDKVLAEHYGFTPEEMDFIINYDIKYRMGRDAEGDEE</sequence>
<dbReference type="EMBL" id="BAABHB010000005">
    <property type="protein sequence ID" value="GAA4408268.1"/>
    <property type="molecule type" value="Genomic_DNA"/>
</dbReference>
<evidence type="ECO:0000256" key="4">
    <source>
        <dbReference type="ARBA" id="ARBA00022691"/>
    </source>
</evidence>
<keyword evidence="3" id="KW-0808">Transferase</keyword>
<protein>
    <recommendedName>
        <fullName evidence="1">site-specific DNA-methyltransferase (adenine-specific)</fullName>
        <ecNumber evidence="1">2.1.1.72</ecNumber>
    </recommendedName>
</protein>
<keyword evidence="4" id="KW-0949">S-adenosyl-L-methionine</keyword>
<evidence type="ECO:0000256" key="6">
    <source>
        <dbReference type="SAM" id="Coils"/>
    </source>
</evidence>
<evidence type="ECO:0000256" key="3">
    <source>
        <dbReference type="ARBA" id="ARBA00022679"/>
    </source>
</evidence>
<reference evidence="9" key="1">
    <citation type="journal article" date="2019" name="Int. J. Syst. Evol. Microbiol.">
        <title>The Global Catalogue of Microorganisms (GCM) 10K type strain sequencing project: providing services to taxonomists for standard genome sequencing and annotation.</title>
        <authorList>
            <consortium name="The Broad Institute Genomics Platform"/>
            <consortium name="The Broad Institute Genome Sequencing Center for Infectious Disease"/>
            <person name="Wu L."/>
            <person name="Ma J."/>
        </authorList>
    </citation>
    <scope>NUCLEOTIDE SEQUENCE [LARGE SCALE GENOMIC DNA]</scope>
    <source>
        <strain evidence="9">JCM 17925</strain>
    </source>
</reference>
<evidence type="ECO:0000259" key="7">
    <source>
        <dbReference type="Pfam" id="PF07669"/>
    </source>
</evidence>
<evidence type="ECO:0000256" key="2">
    <source>
        <dbReference type="ARBA" id="ARBA00022603"/>
    </source>
</evidence>
<dbReference type="PRINTS" id="PR00507">
    <property type="entry name" value="N12N6MTFRASE"/>
</dbReference>
<dbReference type="SUPFAM" id="SSF53335">
    <property type="entry name" value="S-adenosyl-L-methionine-dependent methyltransferases"/>
    <property type="match status" value="1"/>
</dbReference>
<dbReference type="EC" id="2.1.1.72" evidence="1"/>
<evidence type="ECO:0000256" key="5">
    <source>
        <dbReference type="ARBA" id="ARBA00047942"/>
    </source>
</evidence>
<name>A0ABP8KKI3_9BACT</name>
<dbReference type="PROSITE" id="PS00092">
    <property type="entry name" value="N6_MTASE"/>
    <property type="match status" value="1"/>
</dbReference>
<evidence type="ECO:0000313" key="9">
    <source>
        <dbReference type="Proteomes" id="UP001500936"/>
    </source>
</evidence>
<organism evidence="8 9">
    <name type="scientific">Nibrella viscosa</name>
    <dbReference type="NCBI Taxonomy" id="1084524"/>
    <lineage>
        <taxon>Bacteria</taxon>
        <taxon>Pseudomonadati</taxon>
        <taxon>Bacteroidota</taxon>
        <taxon>Cytophagia</taxon>
        <taxon>Cytophagales</taxon>
        <taxon>Spirosomataceae</taxon>
        <taxon>Nibrella</taxon>
    </lineage>
</organism>
<dbReference type="Proteomes" id="UP001500936">
    <property type="component" value="Unassembled WGS sequence"/>
</dbReference>
<dbReference type="PANTHER" id="PTHR33841:SF1">
    <property type="entry name" value="DNA METHYLTRANSFERASE A"/>
    <property type="match status" value="1"/>
</dbReference>
<dbReference type="InterPro" id="IPR050953">
    <property type="entry name" value="N4_N6_ade-DNA_methylase"/>
</dbReference>
<dbReference type="InterPro" id="IPR002052">
    <property type="entry name" value="DNA_methylase_N6_adenine_CS"/>
</dbReference>
<comment type="catalytic activity">
    <reaction evidence="5">
        <text>a 2'-deoxyadenosine in DNA + S-adenosyl-L-methionine = an N(6)-methyl-2'-deoxyadenosine in DNA + S-adenosyl-L-homocysteine + H(+)</text>
        <dbReference type="Rhea" id="RHEA:15197"/>
        <dbReference type="Rhea" id="RHEA-COMP:12418"/>
        <dbReference type="Rhea" id="RHEA-COMP:12419"/>
        <dbReference type="ChEBI" id="CHEBI:15378"/>
        <dbReference type="ChEBI" id="CHEBI:57856"/>
        <dbReference type="ChEBI" id="CHEBI:59789"/>
        <dbReference type="ChEBI" id="CHEBI:90615"/>
        <dbReference type="ChEBI" id="CHEBI:90616"/>
        <dbReference type="EC" id="2.1.1.72"/>
    </reaction>
</comment>
<evidence type="ECO:0000256" key="1">
    <source>
        <dbReference type="ARBA" id="ARBA00011900"/>
    </source>
</evidence>
<proteinExistence type="predicted"/>
<gene>
    <name evidence="8" type="ORF">GCM10023187_29890</name>
</gene>
<feature type="coiled-coil region" evidence="6">
    <location>
        <begin position="690"/>
        <end position="717"/>
    </location>
</feature>
<evidence type="ECO:0000313" key="8">
    <source>
        <dbReference type="EMBL" id="GAA4408268.1"/>
    </source>
</evidence>
<dbReference type="RefSeq" id="WP_345268491.1">
    <property type="nucleotide sequence ID" value="NZ_BAABHB010000005.1"/>
</dbReference>
<dbReference type="InterPro" id="IPR011639">
    <property type="entry name" value="MethylTrfase_TaqI-like_dom"/>
</dbReference>
<dbReference type="PANTHER" id="PTHR33841">
    <property type="entry name" value="DNA METHYLTRANSFERASE YEEA-RELATED"/>
    <property type="match status" value="1"/>
</dbReference>
<comment type="caution">
    <text evidence="8">The sequence shown here is derived from an EMBL/GenBank/DDBJ whole genome shotgun (WGS) entry which is preliminary data.</text>
</comment>